<organism evidence="2 3">
    <name type="scientific">Aliikangiella marina</name>
    <dbReference type="NCBI Taxonomy" id="1712262"/>
    <lineage>
        <taxon>Bacteria</taxon>
        <taxon>Pseudomonadati</taxon>
        <taxon>Pseudomonadota</taxon>
        <taxon>Gammaproteobacteria</taxon>
        <taxon>Oceanospirillales</taxon>
        <taxon>Pleioneaceae</taxon>
        <taxon>Aliikangiella</taxon>
    </lineage>
</organism>
<gene>
    <name evidence="2" type="ORF">FLL45_04440</name>
</gene>
<evidence type="ECO:0000313" key="3">
    <source>
        <dbReference type="Proteomes" id="UP000317839"/>
    </source>
</evidence>
<evidence type="ECO:0000313" key="2">
    <source>
        <dbReference type="EMBL" id="TQV77201.1"/>
    </source>
</evidence>
<comment type="caution">
    <text evidence="2">The sequence shown here is derived from an EMBL/GenBank/DDBJ whole genome shotgun (WGS) entry which is preliminary data.</text>
</comment>
<keyword evidence="2" id="KW-0378">Hydrolase</keyword>
<dbReference type="PANTHER" id="PTHR43433:SF5">
    <property type="entry name" value="AB HYDROLASE-1 DOMAIN-CONTAINING PROTEIN"/>
    <property type="match status" value="1"/>
</dbReference>
<protein>
    <submittedName>
        <fullName evidence="2">Alpha/beta fold hydrolase</fullName>
    </submittedName>
</protein>
<proteinExistence type="predicted"/>
<dbReference type="OrthoDB" id="7055710at2"/>
<dbReference type="PRINTS" id="PR00111">
    <property type="entry name" value="ABHYDROLASE"/>
</dbReference>
<dbReference type="InterPro" id="IPR050471">
    <property type="entry name" value="AB_hydrolase"/>
</dbReference>
<dbReference type="RefSeq" id="WP_142888561.1">
    <property type="nucleotide sequence ID" value="NZ_VIKR01000001.1"/>
</dbReference>
<feature type="domain" description="AB hydrolase-1" evidence="1">
    <location>
        <begin position="300"/>
        <end position="515"/>
    </location>
</feature>
<dbReference type="GO" id="GO:0016787">
    <property type="term" value="F:hydrolase activity"/>
    <property type="evidence" value="ECO:0007669"/>
    <property type="project" value="UniProtKB-KW"/>
</dbReference>
<evidence type="ECO:0000259" key="1">
    <source>
        <dbReference type="Pfam" id="PF00561"/>
    </source>
</evidence>
<name>A0A545TJ55_9GAMM</name>
<dbReference type="AlphaFoldDB" id="A0A545TJ55"/>
<dbReference type="Pfam" id="PF00561">
    <property type="entry name" value="Abhydrolase_1"/>
    <property type="match status" value="1"/>
</dbReference>
<dbReference type="InterPro" id="IPR036388">
    <property type="entry name" value="WH-like_DNA-bd_sf"/>
</dbReference>
<dbReference type="EMBL" id="VIKR01000001">
    <property type="protein sequence ID" value="TQV77201.1"/>
    <property type="molecule type" value="Genomic_DNA"/>
</dbReference>
<dbReference type="Gene3D" id="3.40.50.1820">
    <property type="entry name" value="alpha/beta hydrolase"/>
    <property type="match status" value="1"/>
</dbReference>
<accession>A0A545TJ55</accession>
<dbReference type="InterPro" id="IPR029058">
    <property type="entry name" value="AB_hydrolase_fold"/>
</dbReference>
<dbReference type="Proteomes" id="UP000317839">
    <property type="component" value="Unassembled WGS sequence"/>
</dbReference>
<reference evidence="2 3" key="1">
    <citation type="submission" date="2019-06" db="EMBL/GenBank/DDBJ databases">
        <title>Draft genome of Aliikangiella marina GYP-15.</title>
        <authorList>
            <person name="Wang G."/>
        </authorList>
    </citation>
    <scope>NUCLEOTIDE SEQUENCE [LARGE SCALE GENOMIC DNA]</scope>
    <source>
        <strain evidence="2 3">GYP-15</strain>
    </source>
</reference>
<dbReference type="Gene3D" id="1.10.10.10">
    <property type="entry name" value="Winged helix-like DNA-binding domain superfamily/Winged helix DNA-binding domain"/>
    <property type="match status" value="1"/>
</dbReference>
<dbReference type="PANTHER" id="PTHR43433">
    <property type="entry name" value="HYDROLASE, ALPHA/BETA FOLD FAMILY PROTEIN"/>
    <property type="match status" value="1"/>
</dbReference>
<keyword evidence="3" id="KW-1185">Reference proteome</keyword>
<sequence>MDISIKTFGELTILRDGQPADLPPSKLTRALFAYLLLTARPHRRDRLCEIFWDGPDDPKGALCWSLSKIRPLINSVNSERLVADRERVTLQSSDIEIDIRTAIAQVNDPSTSLNELLSINKHLKEPFLDGIDLPERDIFQQWLYNERKDIETLHCQILARLSSDPNIALTDRLIFTQQWEALKPFSRKATDQLLTQMELVGRTSEAEALKLEFTKRFQAAGIDWHHDSVKANSESGHVSEATQNITEDAIAGREPLSRQKIQFCTAKDGARIAYATIGKGLPIVKAANWFSHLEHDWSAPVWSPLFRELALDHHFIRYDERGNGLSDWNVDDISFDSFVTDLETVVDTCNVEKFALLGISQGASVSIEYAIRHPQRVSHLILFGGYAAGWRIGATKDIIKQREAIMTLTETGWGQDNPAYRQIFSSTFMPSANPEELDWFNEFQRLTTSPENAVRFLSVFGDIDVRHQLAKVSVPTLVIHSLGDLRIPVDTGRNIAATIPNAEFVGLESDGHLLLGREPASKVFIDAVKAFIRP</sequence>
<dbReference type="SUPFAM" id="SSF53474">
    <property type="entry name" value="alpha/beta-Hydrolases"/>
    <property type="match status" value="1"/>
</dbReference>
<dbReference type="InterPro" id="IPR000073">
    <property type="entry name" value="AB_hydrolase_1"/>
</dbReference>